<proteinExistence type="predicted"/>
<name>A0A9X5CCQ7_9FIRM</name>
<dbReference type="EMBL" id="VIRB01000107">
    <property type="protein sequence ID" value="NDO70362.1"/>
    <property type="molecule type" value="Genomic_DNA"/>
</dbReference>
<keyword evidence="2" id="KW-0413">Isomerase</keyword>
<dbReference type="Pfam" id="PF01261">
    <property type="entry name" value="AP_endonuc_2"/>
    <property type="match status" value="1"/>
</dbReference>
<comment type="caution">
    <text evidence="2">The sequence shown here is derived from an EMBL/GenBank/DDBJ whole genome shotgun (WGS) entry which is preliminary data.</text>
</comment>
<dbReference type="InterPro" id="IPR013022">
    <property type="entry name" value="Xyl_isomerase-like_TIM-brl"/>
</dbReference>
<gene>
    <name evidence="2" type="ORF">FMM80_17625</name>
</gene>
<dbReference type="PANTHER" id="PTHR12110:SF41">
    <property type="entry name" value="INOSOSE DEHYDRATASE"/>
    <property type="match status" value="1"/>
</dbReference>
<feature type="domain" description="Xylose isomerase-like TIM barrel" evidence="1">
    <location>
        <begin position="23"/>
        <end position="271"/>
    </location>
</feature>
<accession>A0A9X5CCQ7</accession>
<dbReference type="AlphaFoldDB" id="A0A9X5CCQ7"/>
<dbReference type="Proteomes" id="UP000474104">
    <property type="component" value="Unassembled WGS sequence"/>
</dbReference>
<dbReference type="InterPro" id="IPR050312">
    <property type="entry name" value="IolE/XylAMocC-like"/>
</dbReference>
<dbReference type="Gene3D" id="3.20.20.150">
    <property type="entry name" value="Divalent-metal-dependent TIM barrel enzymes"/>
    <property type="match status" value="1"/>
</dbReference>
<reference evidence="2 3" key="1">
    <citation type="submission" date="2019-07" db="EMBL/GenBank/DDBJ databases">
        <title>Draft genome sequences of 15 bacterial species constituting the stable defined intestinal microbiota of the GM15 gnotobiotic mouse model.</title>
        <authorList>
            <person name="Elie C."/>
            <person name="Mathieu A."/>
            <person name="Saliou A."/>
            <person name="Darnaud M."/>
            <person name="Leulier F."/>
            <person name="Tamellini A."/>
        </authorList>
    </citation>
    <scope>NUCLEOTIDE SEQUENCE [LARGE SCALE GENOMIC DNA]</scope>
    <source>
        <strain evidence="3">ASF 502</strain>
    </source>
</reference>
<protein>
    <submittedName>
        <fullName evidence="2">Sugar phosphate isomerase/epimerase</fullName>
    </submittedName>
</protein>
<dbReference type="InterPro" id="IPR036237">
    <property type="entry name" value="Xyl_isomerase-like_sf"/>
</dbReference>
<dbReference type="SUPFAM" id="SSF51658">
    <property type="entry name" value="Xylose isomerase-like"/>
    <property type="match status" value="1"/>
</dbReference>
<dbReference type="RefSeq" id="WP_004078143.1">
    <property type="nucleotide sequence ID" value="NZ_CASCYM010000016.1"/>
</dbReference>
<evidence type="ECO:0000313" key="2">
    <source>
        <dbReference type="EMBL" id="NDO70362.1"/>
    </source>
</evidence>
<dbReference type="OrthoDB" id="9801960at2"/>
<evidence type="ECO:0000313" key="3">
    <source>
        <dbReference type="Proteomes" id="UP000474104"/>
    </source>
</evidence>
<evidence type="ECO:0000259" key="1">
    <source>
        <dbReference type="Pfam" id="PF01261"/>
    </source>
</evidence>
<dbReference type="PANTHER" id="PTHR12110">
    <property type="entry name" value="HYDROXYPYRUVATE ISOMERASE"/>
    <property type="match status" value="1"/>
</dbReference>
<sequence length="299" mass="34189">MKIGINQFCFPGCMDVEESLQCAKDMGYDTFEVCLTVGKGYSNTSFGVTDVLDISGYYNELCNINSTEHDFMTLKKKADETGMKISSVGGIVSFSIFPLSSPDEKIAQKSMDAVKKMVDAARILEADTVLVIPGMITEDMEYIETYERVRQRVADIAEYAGNINIALENVWNYFLYSPMEFCRFVDEIGRKNVGIYFDIANARRFGYPEQWIRTFSHRIRGIHVKDYRMSVDNIHGFTNILDGDVDYRKVMEALTEVKYDGPLTVELIPPAHDFVDQTLMHARRVCEMLVNRTKQQKEL</sequence>
<dbReference type="GO" id="GO:0016853">
    <property type="term" value="F:isomerase activity"/>
    <property type="evidence" value="ECO:0007669"/>
    <property type="project" value="UniProtKB-KW"/>
</dbReference>
<organism evidence="2 3">
    <name type="scientific">Schaedlerella arabinosiphila</name>
    <dbReference type="NCBI Taxonomy" id="2044587"/>
    <lineage>
        <taxon>Bacteria</taxon>
        <taxon>Bacillati</taxon>
        <taxon>Bacillota</taxon>
        <taxon>Clostridia</taxon>
        <taxon>Lachnospirales</taxon>
        <taxon>Lachnospiraceae</taxon>
        <taxon>Schaedlerella</taxon>
    </lineage>
</organism>